<organism evidence="2 3">
    <name type="scientific">Mauremys mutica</name>
    <name type="common">yellowpond turtle</name>
    <dbReference type="NCBI Taxonomy" id="74926"/>
    <lineage>
        <taxon>Eukaryota</taxon>
        <taxon>Metazoa</taxon>
        <taxon>Chordata</taxon>
        <taxon>Craniata</taxon>
        <taxon>Vertebrata</taxon>
        <taxon>Euteleostomi</taxon>
        <taxon>Archelosauria</taxon>
        <taxon>Testudinata</taxon>
        <taxon>Testudines</taxon>
        <taxon>Cryptodira</taxon>
        <taxon>Durocryptodira</taxon>
        <taxon>Testudinoidea</taxon>
        <taxon>Geoemydidae</taxon>
        <taxon>Geoemydinae</taxon>
        <taxon>Mauremys</taxon>
    </lineage>
</organism>
<dbReference type="AlphaFoldDB" id="A0A9D4AZQ6"/>
<keyword evidence="3" id="KW-1185">Reference proteome</keyword>
<name>A0A9D4AZQ6_9SAUR</name>
<evidence type="ECO:0000313" key="3">
    <source>
        <dbReference type="Proteomes" id="UP000827986"/>
    </source>
</evidence>
<sequence>MAQYIDTEHSLEIYYFFIVSPQFGGGRDRCTFLNWTVKLDGSVLLAGRGASRSKVLNPPLLDASTQHLAWLGAHGSAVGNPIARWLFRILSVPTSAPFSREAAQGGDATQGPLKPGEVDPVHEGDHPPHRAPGGYTKPNATVKDKPQCREGG</sequence>
<reference evidence="2" key="1">
    <citation type="submission" date="2021-09" db="EMBL/GenBank/DDBJ databases">
        <title>The genome of Mauremys mutica provides insights into the evolution of semi-aquatic lifestyle.</title>
        <authorList>
            <person name="Gong S."/>
            <person name="Gao Y."/>
        </authorList>
    </citation>
    <scope>NUCLEOTIDE SEQUENCE</scope>
    <source>
        <strain evidence="2">MM-2020</strain>
        <tissue evidence="2">Muscle</tissue>
    </source>
</reference>
<comment type="caution">
    <text evidence="2">The sequence shown here is derived from an EMBL/GenBank/DDBJ whole genome shotgun (WGS) entry which is preliminary data.</text>
</comment>
<protein>
    <submittedName>
        <fullName evidence="2">Uncharacterized protein</fullName>
    </submittedName>
</protein>
<feature type="compositionally biased region" description="Basic and acidic residues" evidence="1">
    <location>
        <begin position="142"/>
        <end position="152"/>
    </location>
</feature>
<feature type="compositionally biased region" description="Basic and acidic residues" evidence="1">
    <location>
        <begin position="116"/>
        <end position="128"/>
    </location>
</feature>
<dbReference type="EMBL" id="JAHDVG010000475">
    <property type="protein sequence ID" value="KAH1176428.1"/>
    <property type="molecule type" value="Genomic_DNA"/>
</dbReference>
<dbReference type="Proteomes" id="UP000827986">
    <property type="component" value="Unassembled WGS sequence"/>
</dbReference>
<evidence type="ECO:0000313" key="2">
    <source>
        <dbReference type="EMBL" id="KAH1176428.1"/>
    </source>
</evidence>
<proteinExistence type="predicted"/>
<gene>
    <name evidence="2" type="ORF">KIL84_021162</name>
</gene>
<evidence type="ECO:0000256" key="1">
    <source>
        <dbReference type="SAM" id="MobiDB-lite"/>
    </source>
</evidence>
<feature type="region of interest" description="Disordered" evidence="1">
    <location>
        <begin position="98"/>
        <end position="152"/>
    </location>
</feature>
<accession>A0A9D4AZQ6</accession>